<protein>
    <submittedName>
        <fullName evidence="2">U13-Deinotoxin-Dsu1c_2</fullName>
    </submittedName>
</protein>
<reference evidence="2" key="1">
    <citation type="submission" date="2017-05" db="EMBL/GenBank/DDBJ databases">
        <authorList>
            <person name="QRISCLOUD D."/>
        </authorList>
    </citation>
    <scope>NUCLEOTIDE SEQUENCE</scope>
</reference>
<evidence type="ECO:0000313" key="2">
    <source>
        <dbReference type="EMBL" id="SNX34149.1"/>
    </source>
</evidence>
<organism evidence="2">
    <name type="scientific">Deinopis subrufa</name>
    <name type="common">Rufous net-casting spider</name>
    <dbReference type="NCBI Taxonomy" id="1905329"/>
    <lineage>
        <taxon>Eukaryota</taxon>
        <taxon>Metazoa</taxon>
        <taxon>Ecdysozoa</taxon>
        <taxon>Arthropoda</taxon>
        <taxon>Chelicerata</taxon>
        <taxon>Arachnida</taxon>
        <taxon>Araneae</taxon>
        <taxon>Araneomorphae</taxon>
        <taxon>Entelegynae</taxon>
        <taxon>Deinopoidea</taxon>
        <taxon>Deinopidae</taxon>
        <taxon>Deinopis</taxon>
    </lineage>
</organism>
<evidence type="ECO:0000256" key="1">
    <source>
        <dbReference type="SAM" id="SignalP"/>
    </source>
</evidence>
<sequence>MKYYFPLMLMGLALLVFATVQAAEGEYEAVEEPEQERACIEKNKRCGSGVSVNPCCSGTKCRCRSFGGFESLCNCS</sequence>
<name>A0A4Q8K4S7_DEISU</name>
<proteinExistence type="predicted"/>
<feature type="chain" id="PRO_5036120019" evidence="1">
    <location>
        <begin position="23"/>
        <end position="76"/>
    </location>
</feature>
<keyword evidence="1" id="KW-0732">Signal</keyword>
<dbReference type="EMBL" id="HAHH01000933">
    <property type="protein sequence ID" value="SNX37908.1"/>
    <property type="molecule type" value="Transcribed_RNA"/>
</dbReference>
<dbReference type="AlphaFoldDB" id="A0A4Q8K4S7"/>
<reference evidence="2" key="2">
    <citation type="submission" date="2019-05" db="EMBL/GenBank/DDBJ databases">
        <title>Unravelling the molecular evolution of spider venoms.</title>
        <authorList>
            <person name="Pineda S."/>
        </authorList>
    </citation>
    <scope>NUCLEOTIDE SEQUENCE</scope>
</reference>
<dbReference type="EMBL" id="HAHH01000521">
    <property type="protein sequence ID" value="SNX36836.1"/>
    <property type="molecule type" value="Transcribed_RNA"/>
</dbReference>
<feature type="signal peptide" evidence="1">
    <location>
        <begin position="1"/>
        <end position="22"/>
    </location>
</feature>
<accession>A0A4Q8K4S7</accession>
<dbReference type="EMBL" id="HAHH01000148">
    <property type="protein sequence ID" value="SNX34149.1"/>
    <property type="molecule type" value="Transcribed_RNA"/>
</dbReference>